<dbReference type="InterPro" id="IPR023393">
    <property type="entry name" value="START-like_dom_sf"/>
</dbReference>
<dbReference type="Pfam" id="PF09815">
    <property type="entry name" value="XK-related"/>
    <property type="match status" value="1"/>
</dbReference>
<protein>
    <recommendedName>
        <fullName evidence="8">START domain-containing protein</fullName>
    </recommendedName>
</protein>
<keyword evidence="5 7" id="KW-0472">Membrane</keyword>
<feature type="region of interest" description="Disordered" evidence="6">
    <location>
        <begin position="231"/>
        <end position="253"/>
    </location>
</feature>
<sequence>MYPLPAPAVPTLLPHFETRPMFDRTLPPPHSPVITTDQHTSTASQTLLPPHYQESSLVQSRTMALHASADEVARLLVLNLQLAFLGRRPQASRSRASLPAAGASPFPPGGGGPAPPASPPPPLPAVGRAKITRFVKLHITSSKRPFVHDLAIKVVAPPPSATPSSPRSCNSSTIHGPTIFIELHHAATLESMDGRPPPHAVSSSLALVPGPHGTCTLCMCCSIPVLPPSGAAAKPKPEQPGDSVNNRGGTFSSPLSVARTASTKLMLGLDKMASTVKASDLYSLDSGKVLLDDFLSLVPTLFRAYDRSKEVDEAVLADLAAGMAAAPPAPPPAASAIQRAETDLVGTSLAHGSKQWRRLPNTVRDSVSYHSNYGGAPSADELGEGESAGAAWGKAEAFVDCPAPVALAYILMYMSYKRCSEHTLGQPGMARIEISIPDSRSKLVVAAQKMPFAVDNRVTAWWWAWERRGADYLLGVAPHSECPANAQTRAVSSILAEHSRDFTEATIRGYYKISVVTDTICRVTLVSHFDMGGKIAQIAMSWAMKRMLGIVKRTEDRFERSGKEVDAEMRAAFQQPPLVGSLKDGAALTVVESCLSLERSNVSGEAGWERIKSPSVFVPMWSKASDRVPGARRIALGKVECVLDCAALEAIAWLFDFNGRERLKRDMEQGNLARVVIADGTHEARSATVKKMPFLLSNREFVAAQICAQDDTTGDLLFCAQSIPDKVDYGRHFKVVRGTACTVTRIRVLSPTQCTAISVMRIDPGGHIPVSVINTNLPVALGALNDLRVKFCRDVEVDTLALKELSAVIKGKGGGEGDGGGGEEERILGLVRDKLGALPKGEAFRELTSPDFHVKMSVQLVSGESGGVAMRGETVVDAPVADVAAWEIAKMSRKHMSEHVAFGGLERSITKINDQHSIYHVVFDLAIPKFKPREWVTDVVWQWVDGGREELNIAYRDRDADGNYETQREYVRASGNGLFKLQKSESVGGIEQTRVSWVMQVGLRGAIPKWKRVQFRQGVSMLMYLSVMREKFDRSDEIDLATTRDIEKVMLEWGREKYSEEEKQILKSGVNKFKLFNDKGGRTLKTKTKSLHAKLAFEEGDARGFGWASATVRIPPSHAVAYVWNYLKRSNVKRDEIKKDFKRINEHCQDLYVLRYTPYGFENRDFFNRQVWSRVSSKQYVMAAEPIETDDHPLLPGVVRGRFPFAMKFRGKGELTVIDYVIQIDFGGRVPMAISNEYTGSSLQTLTRIQEFFLSQRSLDLWDEDDGKAIGEVLVRKLKTEKSRQEGVGAVEFRLGEAFNGKGFSAMGAKYEWFQCMMVRIVQNKLRPARDCNGKLCNLGLKEANTIGAGLASSIAANLTAHNAVDEWILRYPAMKELEDSYVWFRPMMDMIAQRLLESVSWGLKLRLFLGAGLSMADLATDIFMIYTYMKQNRSAAALGLGGMVGVNLAIQLLVVYFQCRKGPLRSWIKEVFVVLAGMKPGFDAMKVASGNEKASYSMLHPETELACTRVIELVLESIPGCILQTYTLLYTLKDGRDNALQAALSILMSAFTAGFTAAVMTFDYDVSPERRRNEPDFYGCIPDSAARRTLAFACMIANGTILLVVRSASTALLAFLGSHFVVGYYVADMGLYFVYKILRRDFWHWVPLEGWVGVFESVLARGFIKAFVDFTGIIQFRAPGELGGLYWTINMIISLAVSFFATLLYYHMEDEEDWVIEEHVAWKVVSGLSGGWLFFFALFLGLIKHKYWRTFFTPRTGHEWAKRYFLEGGPDEVRSQILAFNHHMWRSIREEVAEWLMESWEKWEEDRPEWFNESWINSVPADMIPSIGRTTSGGSKTYMRASFIVKMLPNSSSGDSARATRLPDPRGNMSRAAEAAAIMAASGTGLAVRGKEAGEEDKGEGSSEEVRDGDWRVGGGDGIVSVSSDVYKSGE</sequence>
<dbReference type="Gene3D" id="3.30.530.20">
    <property type="match status" value="4"/>
</dbReference>
<comment type="caution">
    <text evidence="9">The sequence shown here is derived from an EMBL/GenBank/DDBJ whole genome shotgun (WGS) entry which is preliminary data.</text>
</comment>
<feature type="region of interest" description="Disordered" evidence="6">
    <location>
        <begin position="95"/>
        <end position="125"/>
    </location>
</feature>
<dbReference type="InterPro" id="IPR018629">
    <property type="entry name" value="XK-rel"/>
</dbReference>
<gene>
    <name evidence="9" type="ORF">TeGR_g3299</name>
</gene>
<dbReference type="Pfam" id="PF01852">
    <property type="entry name" value="START"/>
    <property type="match status" value="1"/>
</dbReference>
<proteinExistence type="inferred from homology"/>
<feature type="transmembrane region" description="Helical" evidence="7">
    <location>
        <begin position="1540"/>
        <end position="1565"/>
    </location>
</feature>
<feature type="compositionally biased region" description="Basic and acidic residues" evidence="6">
    <location>
        <begin position="1900"/>
        <end position="1912"/>
    </location>
</feature>
<evidence type="ECO:0000256" key="1">
    <source>
        <dbReference type="ARBA" id="ARBA00004141"/>
    </source>
</evidence>
<dbReference type="InterPro" id="IPR051213">
    <property type="entry name" value="START_lipid_transfer"/>
</dbReference>
<evidence type="ECO:0000256" key="3">
    <source>
        <dbReference type="ARBA" id="ARBA00022692"/>
    </source>
</evidence>
<dbReference type="PANTHER" id="PTHR19308">
    <property type="entry name" value="PHOSPHATIDYLCHOLINE TRANSFER PROTEIN"/>
    <property type="match status" value="1"/>
</dbReference>
<dbReference type="InterPro" id="IPR002913">
    <property type="entry name" value="START_lipid-bd_dom"/>
</dbReference>
<evidence type="ECO:0000256" key="5">
    <source>
        <dbReference type="ARBA" id="ARBA00023136"/>
    </source>
</evidence>
<evidence type="ECO:0000313" key="9">
    <source>
        <dbReference type="EMBL" id="GMI51635.1"/>
    </source>
</evidence>
<feature type="compositionally biased region" description="Pro residues" evidence="6">
    <location>
        <begin position="105"/>
        <end position="124"/>
    </location>
</feature>
<comment type="similarity">
    <text evidence="2">Belongs to the XK family.</text>
</comment>
<feature type="compositionally biased region" description="Polar residues" evidence="6">
    <location>
        <begin position="242"/>
        <end position="253"/>
    </location>
</feature>
<feature type="transmembrane region" description="Helical" evidence="7">
    <location>
        <begin position="1721"/>
        <end position="1744"/>
    </location>
</feature>
<feature type="transmembrane region" description="Helical" evidence="7">
    <location>
        <begin position="1436"/>
        <end position="1458"/>
    </location>
</feature>
<dbReference type="PANTHER" id="PTHR19308:SF14">
    <property type="entry name" value="START DOMAIN-CONTAINING PROTEIN"/>
    <property type="match status" value="1"/>
</dbReference>
<reference evidence="9 10" key="1">
    <citation type="journal article" date="2023" name="Commun. Biol.">
        <title>Genome analysis of Parmales, the sister group of diatoms, reveals the evolutionary specialization of diatoms from phago-mixotrophs to photoautotrophs.</title>
        <authorList>
            <person name="Ban H."/>
            <person name="Sato S."/>
            <person name="Yoshikawa S."/>
            <person name="Yamada K."/>
            <person name="Nakamura Y."/>
            <person name="Ichinomiya M."/>
            <person name="Sato N."/>
            <person name="Blanc-Mathieu R."/>
            <person name="Endo H."/>
            <person name="Kuwata A."/>
            <person name="Ogata H."/>
        </authorList>
    </citation>
    <scope>NUCLEOTIDE SEQUENCE [LARGE SCALE GENOMIC DNA]</scope>
</reference>
<keyword evidence="4 7" id="KW-1133">Transmembrane helix</keyword>
<feature type="compositionally biased region" description="Low complexity" evidence="6">
    <location>
        <begin position="1920"/>
        <end position="1932"/>
    </location>
</feature>
<evidence type="ECO:0000313" key="10">
    <source>
        <dbReference type="Proteomes" id="UP001165060"/>
    </source>
</evidence>
<organism evidence="9 10">
    <name type="scientific">Tetraparma gracilis</name>
    <dbReference type="NCBI Taxonomy" id="2962635"/>
    <lineage>
        <taxon>Eukaryota</taxon>
        <taxon>Sar</taxon>
        <taxon>Stramenopiles</taxon>
        <taxon>Ochrophyta</taxon>
        <taxon>Bolidophyceae</taxon>
        <taxon>Parmales</taxon>
        <taxon>Triparmaceae</taxon>
        <taxon>Tetraparma</taxon>
    </lineage>
</organism>
<feature type="domain" description="START" evidence="8">
    <location>
        <begin position="688"/>
        <end position="774"/>
    </location>
</feature>
<feature type="transmembrane region" description="Helical" evidence="7">
    <location>
        <begin position="1612"/>
        <end position="1636"/>
    </location>
</feature>
<feature type="region of interest" description="Disordered" evidence="6">
    <location>
        <begin position="1886"/>
        <end position="1932"/>
    </location>
</feature>
<dbReference type="Proteomes" id="UP001165060">
    <property type="component" value="Unassembled WGS sequence"/>
</dbReference>
<name>A0ABQ6NAE9_9STRA</name>
<evidence type="ECO:0000256" key="2">
    <source>
        <dbReference type="ARBA" id="ARBA00008789"/>
    </source>
</evidence>
<evidence type="ECO:0000256" key="4">
    <source>
        <dbReference type="ARBA" id="ARBA00022989"/>
    </source>
</evidence>
<evidence type="ECO:0000256" key="6">
    <source>
        <dbReference type="SAM" id="MobiDB-lite"/>
    </source>
</evidence>
<dbReference type="EMBL" id="BRYB01006196">
    <property type="protein sequence ID" value="GMI51635.1"/>
    <property type="molecule type" value="Genomic_DNA"/>
</dbReference>
<dbReference type="SUPFAM" id="SSF55961">
    <property type="entry name" value="Bet v1-like"/>
    <property type="match status" value="3"/>
</dbReference>
<evidence type="ECO:0000256" key="7">
    <source>
        <dbReference type="SAM" id="Phobius"/>
    </source>
</evidence>
<comment type="subcellular location">
    <subcellularLocation>
        <location evidence="1">Membrane</location>
        <topology evidence="1">Multi-pass membrane protein</topology>
    </subcellularLocation>
</comment>
<keyword evidence="3 7" id="KW-0812">Transmembrane</keyword>
<feature type="transmembrane region" description="Helical" evidence="7">
    <location>
        <begin position="1686"/>
        <end position="1709"/>
    </location>
</feature>
<evidence type="ECO:0000259" key="8">
    <source>
        <dbReference type="Pfam" id="PF01852"/>
    </source>
</evidence>
<keyword evidence="10" id="KW-1185">Reference proteome</keyword>
<accession>A0ABQ6NAE9</accession>